<feature type="compositionally biased region" description="Basic and acidic residues" evidence="2">
    <location>
        <begin position="74"/>
        <end position="96"/>
    </location>
</feature>
<proteinExistence type="predicted"/>
<dbReference type="Proteomes" id="UP000054342">
    <property type="component" value="Unassembled WGS sequence"/>
</dbReference>
<feature type="compositionally biased region" description="Basic and acidic residues" evidence="2">
    <location>
        <begin position="32"/>
        <end position="55"/>
    </location>
</feature>
<feature type="region of interest" description="Disordered" evidence="2">
    <location>
        <begin position="1"/>
        <end position="96"/>
    </location>
</feature>
<keyword evidence="1" id="KW-0175">Coiled coil</keyword>
<sequence length="153" mass="17134">MGLFGHKTTEPTPATHGTTTTHPRHSNSSSDGSRERRGLFNKRRDPSPEYNDNRNRLSHAGSTRSSGGGLFNRRHNEDPSIMSARERVASAEAAERDADRALMQARTAVRDAREHVKMLEREAAEEARLAKIKQQSAKDIGKRAKPLGRHDHY</sequence>
<feature type="region of interest" description="Disordered" evidence="2">
    <location>
        <begin position="130"/>
        <end position="153"/>
    </location>
</feature>
<organism evidence="3 4">
    <name type="scientific">Exophiala xenobiotica</name>
    <dbReference type="NCBI Taxonomy" id="348802"/>
    <lineage>
        <taxon>Eukaryota</taxon>
        <taxon>Fungi</taxon>
        <taxon>Dikarya</taxon>
        <taxon>Ascomycota</taxon>
        <taxon>Pezizomycotina</taxon>
        <taxon>Eurotiomycetes</taxon>
        <taxon>Chaetothyriomycetidae</taxon>
        <taxon>Chaetothyriales</taxon>
        <taxon>Herpotrichiellaceae</taxon>
        <taxon>Exophiala</taxon>
    </lineage>
</organism>
<name>A0A0D2ENH1_9EURO</name>
<feature type="coiled-coil region" evidence="1">
    <location>
        <begin position="102"/>
        <end position="129"/>
    </location>
</feature>
<reference evidence="3 4" key="1">
    <citation type="submission" date="2015-01" db="EMBL/GenBank/DDBJ databases">
        <title>The Genome Sequence of Exophiala xenobiotica CBS118157.</title>
        <authorList>
            <consortium name="The Broad Institute Genomics Platform"/>
            <person name="Cuomo C."/>
            <person name="de Hoog S."/>
            <person name="Gorbushina A."/>
            <person name="Stielow B."/>
            <person name="Teixiera M."/>
            <person name="Abouelleil A."/>
            <person name="Chapman S.B."/>
            <person name="Priest M."/>
            <person name="Young S.K."/>
            <person name="Wortman J."/>
            <person name="Nusbaum C."/>
            <person name="Birren B."/>
        </authorList>
    </citation>
    <scope>NUCLEOTIDE SEQUENCE [LARGE SCALE GENOMIC DNA]</scope>
    <source>
        <strain evidence="3 4">CBS 118157</strain>
    </source>
</reference>
<dbReference type="OrthoDB" id="4119857at2759"/>
<dbReference type="AlphaFoldDB" id="A0A0D2ENH1"/>
<evidence type="ECO:0000313" key="4">
    <source>
        <dbReference type="Proteomes" id="UP000054342"/>
    </source>
</evidence>
<dbReference type="HOGENOM" id="CLU_116414_0_0_1"/>
<accession>A0A0D2ENH1</accession>
<evidence type="ECO:0000256" key="1">
    <source>
        <dbReference type="SAM" id="Coils"/>
    </source>
</evidence>
<dbReference type="RefSeq" id="XP_013316904.1">
    <property type="nucleotide sequence ID" value="XM_013461450.1"/>
</dbReference>
<protein>
    <submittedName>
        <fullName evidence="3">Uncharacterized protein</fullName>
    </submittedName>
</protein>
<evidence type="ECO:0000313" key="3">
    <source>
        <dbReference type="EMBL" id="KIW56320.1"/>
    </source>
</evidence>
<gene>
    <name evidence="3" type="ORF">PV05_04988</name>
</gene>
<feature type="compositionally biased region" description="Low complexity" evidence="2">
    <location>
        <begin position="10"/>
        <end position="21"/>
    </location>
</feature>
<keyword evidence="4" id="KW-1185">Reference proteome</keyword>
<dbReference type="GeneID" id="25326896"/>
<dbReference type="EMBL" id="KN847319">
    <property type="protein sequence ID" value="KIW56320.1"/>
    <property type="molecule type" value="Genomic_DNA"/>
</dbReference>
<evidence type="ECO:0000256" key="2">
    <source>
        <dbReference type="SAM" id="MobiDB-lite"/>
    </source>
</evidence>